<dbReference type="InterPro" id="IPR006009">
    <property type="entry name" value="GlcNAc_MurG"/>
</dbReference>
<keyword evidence="2 10" id="KW-0132">Cell division</keyword>
<keyword evidence="14" id="KW-1185">Reference proteome</keyword>
<dbReference type="Gene3D" id="3.40.50.2000">
    <property type="entry name" value="Glycogen Phosphorylase B"/>
    <property type="match status" value="2"/>
</dbReference>
<proteinExistence type="inferred from homology"/>
<evidence type="ECO:0000259" key="11">
    <source>
        <dbReference type="Pfam" id="PF03033"/>
    </source>
</evidence>
<keyword evidence="9 10" id="KW-0961">Cell wall biogenesis/degradation</keyword>
<keyword evidence="8 10" id="KW-0131">Cell cycle</keyword>
<evidence type="ECO:0000256" key="5">
    <source>
        <dbReference type="ARBA" id="ARBA00022960"/>
    </source>
</evidence>
<dbReference type="GO" id="GO:0016757">
    <property type="term" value="F:glycosyltransferase activity"/>
    <property type="evidence" value="ECO:0007669"/>
    <property type="project" value="UniProtKB-KW"/>
</dbReference>
<keyword evidence="1 10" id="KW-1003">Cell membrane</keyword>
<feature type="binding site" evidence="10">
    <location>
        <position position="163"/>
    </location>
    <ligand>
        <name>UDP-N-acetyl-alpha-D-glucosamine</name>
        <dbReference type="ChEBI" id="CHEBI:57705"/>
    </ligand>
</feature>
<feature type="domain" description="Glycosyl transferase family 28 C-terminal" evidence="12">
    <location>
        <begin position="185"/>
        <end position="348"/>
    </location>
</feature>
<feature type="binding site" evidence="10">
    <location>
        <begin position="12"/>
        <end position="14"/>
    </location>
    <ligand>
        <name>UDP-N-acetyl-alpha-D-glucosamine</name>
        <dbReference type="ChEBI" id="CHEBI:57705"/>
    </ligand>
</feature>
<comment type="catalytic activity">
    <reaction evidence="10">
        <text>di-trans,octa-cis-undecaprenyl diphospho-N-acetyl-alpha-D-muramoyl-L-alanyl-D-glutamyl-meso-2,6-diaminopimeloyl-D-alanyl-D-alanine + UDP-N-acetyl-alpha-D-glucosamine = di-trans,octa-cis-undecaprenyl diphospho-[N-acetyl-alpha-D-glucosaminyl-(1-&gt;4)]-N-acetyl-alpha-D-muramoyl-L-alanyl-D-glutamyl-meso-2,6-diaminopimeloyl-D-alanyl-D-alanine + UDP + H(+)</text>
        <dbReference type="Rhea" id="RHEA:31227"/>
        <dbReference type="ChEBI" id="CHEBI:15378"/>
        <dbReference type="ChEBI" id="CHEBI:57705"/>
        <dbReference type="ChEBI" id="CHEBI:58223"/>
        <dbReference type="ChEBI" id="CHEBI:61387"/>
        <dbReference type="ChEBI" id="CHEBI:61388"/>
        <dbReference type="EC" id="2.4.1.227"/>
    </reaction>
</comment>
<dbReference type="Proteomes" id="UP001597337">
    <property type="component" value="Unassembled WGS sequence"/>
</dbReference>
<dbReference type="NCBIfam" id="TIGR01133">
    <property type="entry name" value="murG"/>
    <property type="match status" value="1"/>
</dbReference>
<evidence type="ECO:0000256" key="3">
    <source>
        <dbReference type="ARBA" id="ARBA00022676"/>
    </source>
</evidence>
<evidence type="ECO:0000256" key="7">
    <source>
        <dbReference type="ARBA" id="ARBA00023136"/>
    </source>
</evidence>
<dbReference type="PANTHER" id="PTHR21015">
    <property type="entry name" value="UDP-N-ACETYLGLUCOSAMINE--N-ACETYLMURAMYL-(PENTAPEPTIDE) PYROPHOSPHORYL-UNDECAPRENOL N-ACETYLGLUCOSAMINE TRANSFERASE 1"/>
    <property type="match status" value="1"/>
</dbReference>
<dbReference type="HAMAP" id="MF_00033">
    <property type="entry name" value="MurG"/>
    <property type="match status" value="1"/>
</dbReference>
<comment type="subcellular location">
    <subcellularLocation>
        <location evidence="10">Cell membrane</location>
        <topology evidence="10">Peripheral membrane protein</topology>
        <orientation evidence="10">Cytoplasmic side</orientation>
    </subcellularLocation>
</comment>
<evidence type="ECO:0000256" key="9">
    <source>
        <dbReference type="ARBA" id="ARBA00023316"/>
    </source>
</evidence>
<protein>
    <recommendedName>
        <fullName evidence="10">UDP-N-acetylglucosamine--N-acetylmuramyl-(pentapeptide) pyrophosphoryl-undecaprenol N-acetylglucosamine transferase</fullName>
        <ecNumber evidence="10">2.4.1.227</ecNumber>
    </recommendedName>
    <alternativeName>
        <fullName evidence="10">Undecaprenyl-PP-MurNAc-pentapeptide-UDPGlcNAc GlcNAc transferase</fullName>
    </alternativeName>
</protein>
<comment type="caution">
    <text evidence="13">The sequence shown here is derived from an EMBL/GenBank/DDBJ whole genome shotgun (WGS) entry which is preliminary data.</text>
</comment>
<feature type="binding site" evidence="10">
    <location>
        <position position="191"/>
    </location>
    <ligand>
        <name>UDP-N-acetyl-alpha-D-glucosamine</name>
        <dbReference type="ChEBI" id="CHEBI:57705"/>
    </ligand>
</feature>
<accession>A0ABW4Y7N2</accession>
<comment type="function">
    <text evidence="10">Cell wall formation. Catalyzes the transfer of a GlcNAc subunit on undecaprenyl-pyrophosphoryl-MurNAc-pentapeptide (lipid intermediate I) to form undecaprenyl-pyrophosphoryl-MurNAc-(pentapeptide)GlcNAc (lipid intermediate II).</text>
</comment>
<name>A0ABW4Y7N2_9GAMM</name>
<evidence type="ECO:0000256" key="4">
    <source>
        <dbReference type="ARBA" id="ARBA00022679"/>
    </source>
</evidence>
<keyword evidence="4 10" id="KW-0808">Transferase</keyword>
<feature type="binding site" evidence="10">
    <location>
        <position position="245"/>
    </location>
    <ligand>
        <name>UDP-N-acetyl-alpha-D-glucosamine</name>
        <dbReference type="ChEBI" id="CHEBI:57705"/>
    </ligand>
</feature>
<dbReference type="RefSeq" id="WP_386025278.1">
    <property type="nucleotide sequence ID" value="NZ_JBHUHX010000015.1"/>
</dbReference>
<evidence type="ECO:0000313" key="13">
    <source>
        <dbReference type="EMBL" id="MFD2111662.1"/>
    </source>
</evidence>
<evidence type="ECO:0000256" key="6">
    <source>
        <dbReference type="ARBA" id="ARBA00022984"/>
    </source>
</evidence>
<gene>
    <name evidence="10 13" type="primary">murG</name>
    <name evidence="13" type="ORF">ACFSJC_07405</name>
</gene>
<comment type="pathway">
    <text evidence="10">Cell wall biogenesis; peptidoglycan biosynthesis.</text>
</comment>
<dbReference type="InterPro" id="IPR004276">
    <property type="entry name" value="GlycoTrans_28_N"/>
</dbReference>
<feature type="binding site" evidence="10">
    <location>
        <position position="124"/>
    </location>
    <ligand>
        <name>UDP-N-acetyl-alpha-D-glucosamine</name>
        <dbReference type="ChEBI" id="CHEBI:57705"/>
    </ligand>
</feature>
<feature type="binding site" evidence="10">
    <location>
        <begin position="264"/>
        <end position="269"/>
    </location>
    <ligand>
        <name>UDP-N-acetyl-alpha-D-glucosamine</name>
        <dbReference type="ChEBI" id="CHEBI:57705"/>
    </ligand>
</feature>
<organism evidence="13 14">
    <name type="scientific">Thiorhodococcus fuscus</name>
    <dbReference type="NCBI Taxonomy" id="527200"/>
    <lineage>
        <taxon>Bacteria</taxon>
        <taxon>Pseudomonadati</taxon>
        <taxon>Pseudomonadota</taxon>
        <taxon>Gammaproteobacteria</taxon>
        <taxon>Chromatiales</taxon>
        <taxon>Chromatiaceae</taxon>
        <taxon>Thiorhodococcus</taxon>
    </lineage>
</organism>
<keyword evidence="3 10" id="KW-0328">Glycosyltransferase</keyword>
<dbReference type="Pfam" id="PF03033">
    <property type="entry name" value="Glyco_transf_28"/>
    <property type="match status" value="1"/>
</dbReference>
<keyword evidence="6 10" id="KW-0573">Peptidoglycan synthesis</keyword>
<evidence type="ECO:0000256" key="8">
    <source>
        <dbReference type="ARBA" id="ARBA00023306"/>
    </source>
</evidence>
<feature type="binding site" evidence="10">
    <location>
        <position position="290"/>
    </location>
    <ligand>
        <name>UDP-N-acetyl-alpha-D-glucosamine</name>
        <dbReference type="ChEBI" id="CHEBI:57705"/>
    </ligand>
</feature>
<keyword evidence="7 10" id="KW-0472">Membrane</keyword>
<sequence length="366" mass="38608">MGPCIGVMAGGTGGHVFPALAVAETLRAQGARVFWIGTHCGMESRLVPDHGFEMEWVGIEGVRGKSLGQMLRAPFRLTRALLQARRILKRREADLVLGMGGFVSGPGGLAARALGLPLVIHEQNFVPGMTNQWLARVANRVFEAFPGSFAAGRRAIATGNPVRQSILDLPEPRARFAGREGAPRLLILGGSLGAKALNETVPLAVAGLPAGMRPEIRHQAGERTLETAREAYRSAGVAADVVPFIRDMAEAYAWADLVVCRSGALTVSELAAAGVPSVLVPYPFAVDDHQVGNARYLVDSGAARLIIQRDLTAAGLTVQLAELLGDRSMLLGMAEKARGLAQPEAAERIAATCLDFSTRGVGGVGR</sequence>
<dbReference type="EC" id="2.4.1.227" evidence="10"/>
<keyword evidence="5 10" id="KW-0133">Cell shape</keyword>
<dbReference type="Pfam" id="PF04101">
    <property type="entry name" value="Glyco_tran_28_C"/>
    <property type="match status" value="1"/>
</dbReference>
<evidence type="ECO:0000259" key="12">
    <source>
        <dbReference type="Pfam" id="PF04101"/>
    </source>
</evidence>
<reference evidence="14" key="1">
    <citation type="journal article" date="2019" name="Int. J. Syst. Evol. Microbiol.">
        <title>The Global Catalogue of Microorganisms (GCM) 10K type strain sequencing project: providing services to taxonomists for standard genome sequencing and annotation.</title>
        <authorList>
            <consortium name="The Broad Institute Genomics Platform"/>
            <consortium name="The Broad Institute Genome Sequencing Center for Infectious Disease"/>
            <person name="Wu L."/>
            <person name="Ma J."/>
        </authorList>
    </citation>
    <scope>NUCLEOTIDE SEQUENCE [LARGE SCALE GENOMIC DNA]</scope>
    <source>
        <strain evidence="14">KACC 12597</strain>
    </source>
</reference>
<evidence type="ECO:0000256" key="2">
    <source>
        <dbReference type="ARBA" id="ARBA00022618"/>
    </source>
</evidence>
<dbReference type="InterPro" id="IPR007235">
    <property type="entry name" value="Glyco_trans_28_C"/>
</dbReference>
<dbReference type="PANTHER" id="PTHR21015:SF22">
    <property type="entry name" value="GLYCOSYLTRANSFERASE"/>
    <property type="match status" value="1"/>
</dbReference>
<comment type="similarity">
    <text evidence="10">Belongs to the glycosyltransferase 28 family. MurG subfamily.</text>
</comment>
<dbReference type="CDD" id="cd03785">
    <property type="entry name" value="GT28_MurG"/>
    <property type="match status" value="1"/>
</dbReference>
<dbReference type="EMBL" id="JBHUHX010000015">
    <property type="protein sequence ID" value="MFD2111662.1"/>
    <property type="molecule type" value="Genomic_DNA"/>
</dbReference>
<evidence type="ECO:0000313" key="14">
    <source>
        <dbReference type="Proteomes" id="UP001597337"/>
    </source>
</evidence>
<evidence type="ECO:0000256" key="1">
    <source>
        <dbReference type="ARBA" id="ARBA00022475"/>
    </source>
</evidence>
<evidence type="ECO:0000256" key="10">
    <source>
        <dbReference type="HAMAP-Rule" id="MF_00033"/>
    </source>
</evidence>
<feature type="domain" description="Glycosyltransferase family 28 N-terminal" evidence="11">
    <location>
        <begin position="5"/>
        <end position="142"/>
    </location>
</feature>
<dbReference type="SUPFAM" id="SSF53756">
    <property type="entry name" value="UDP-Glycosyltransferase/glycogen phosphorylase"/>
    <property type="match status" value="1"/>
</dbReference>